<dbReference type="EnsemblPlants" id="ONIVA07G09940.1">
    <property type="protein sequence ID" value="ONIVA07G09940.1"/>
    <property type="gene ID" value="ONIVA07G09940"/>
</dbReference>
<accession>A0A0E0HZL9</accession>
<evidence type="ECO:0000256" key="1">
    <source>
        <dbReference type="SAM" id="MobiDB-lite"/>
    </source>
</evidence>
<reference evidence="2" key="1">
    <citation type="submission" date="2015-04" db="UniProtKB">
        <authorList>
            <consortium name="EnsemblPlants"/>
        </authorList>
    </citation>
    <scope>IDENTIFICATION</scope>
    <source>
        <strain evidence="2">SL10</strain>
    </source>
</reference>
<organism evidence="2">
    <name type="scientific">Oryza nivara</name>
    <name type="common">Indian wild rice</name>
    <name type="synonym">Oryza sativa f. spontanea</name>
    <dbReference type="NCBI Taxonomy" id="4536"/>
    <lineage>
        <taxon>Eukaryota</taxon>
        <taxon>Viridiplantae</taxon>
        <taxon>Streptophyta</taxon>
        <taxon>Embryophyta</taxon>
        <taxon>Tracheophyta</taxon>
        <taxon>Spermatophyta</taxon>
        <taxon>Magnoliopsida</taxon>
        <taxon>Liliopsida</taxon>
        <taxon>Poales</taxon>
        <taxon>Poaceae</taxon>
        <taxon>BOP clade</taxon>
        <taxon>Oryzoideae</taxon>
        <taxon>Oryzeae</taxon>
        <taxon>Oryzinae</taxon>
        <taxon>Oryza</taxon>
    </lineage>
</organism>
<evidence type="ECO:0000313" key="3">
    <source>
        <dbReference type="Proteomes" id="UP000006591"/>
    </source>
</evidence>
<dbReference type="AlphaFoldDB" id="A0A0E0HZL9"/>
<dbReference type="PANTHER" id="PTHR36713:SF1">
    <property type="entry name" value="OS09G0344700 PROTEIN"/>
    <property type="match status" value="1"/>
</dbReference>
<name>A0A0E0HZL9_ORYNI</name>
<keyword evidence="3" id="KW-1185">Reference proteome</keyword>
<sequence>MADEGEPVQPPRLEDAGLEDCFLPPESITDAVSSHLTHFSFFDDNDDNDEEDGENLLPLYGGGAGG</sequence>
<feature type="region of interest" description="Disordered" evidence="1">
    <location>
        <begin position="43"/>
        <end position="66"/>
    </location>
</feature>
<dbReference type="Gramene" id="ONIVA07G09940.1">
    <property type="protein sequence ID" value="ONIVA07G09940.1"/>
    <property type="gene ID" value="ONIVA07G09940"/>
</dbReference>
<evidence type="ECO:0000313" key="2">
    <source>
        <dbReference type="EnsemblPlants" id="ONIVA07G09940.1"/>
    </source>
</evidence>
<proteinExistence type="predicted"/>
<protein>
    <submittedName>
        <fullName evidence="2">Uncharacterized protein</fullName>
    </submittedName>
</protein>
<dbReference type="PANTHER" id="PTHR36713">
    <property type="entry name" value="OS09G0344700 PROTEIN"/>
    <property type="match status" value="1"/>
</dbReference>
<reference evidence="2" key="2">
    <citation type="submission" date="2018-04" db="EMBL/GenBank/DDBJ databases">
        <title>OnivRS2 (Oryza nivara Reference Sequence Version 2).</title>
        <authorList>
            <person name="Zhang J."/>
            <person name="Kudrna D."/>
            <person name="Lee S."/>
            <person name="Talag J."/>
            <person name="Rajasekar S."/>
            <person name="Welchert J."/>
            <person name="Hsing Y.-I."/>
            <person name="Wing R.A."/>
        </authorList>
    </citation>
    <scope>NUCLEOTIDE SEQUENCE [LARGE SCALE GENOMIC DNA]</scope>
    <source>
        <strain evidence="2">SL10</strain>
    </source>
</reference>
<feature type="compositionally biased region" description="Acidic residues" evidence="1">
    <location>
        <begin position="43"/>
        <end position="54"/>
    </location>
</feature>
<dbReference type="Proteomes" id="UP000006591">
    <property type="component" value="Chromosome 7"/>
</dbReference>
<dbReference type="HOGENOM" id="CLU_2835581_0_0_1"/>